<organism evidence="2 3">
    <name type="scientific">Steinernema carpocapsae</name>
    <name type="common">Entomopathogenic nematode</name>
    <dbReference type="NCBI Taxonomy" id="34508"/>
    <lineage>
        <taxon>Eukaryota</taxon>
        <taxon>Metazoa</taxon>
        <taxon>Ecdysozoa</taxon>
        <taxon>Nematoda</taxon>
        <taxon>Chromadorea</taxon>
        <taxon>Rhabditida</taxon>
        <taxon>Tylenchina</taxon>
        <taxon>Panagrolaimomorpha</taxon>
        <taxon>Strongyloidoidea</taxon>
        <taxon>Steinernematidae</taxon>
        <taxon>Steinernema</taxon>
    </lineage>
</organism>
<name>A0A4U5N212_STECR</name>
<dbReference type="AlphaFoldDB" id="A0A4U5N212"/>
<comment type="caution">
    <text evidence="2">The sequence shown here is derived from an EMBL/GenBank/DDBJ whole genome shotgun (WGS) entry which is preliminary data.</text>
</comment>
<gene>
    <name evidence="2" type="ORF">L596_017559</name>
</gene>
<evidence type="ECO:0000313" key="2">
    <source>
        <dbReference type="EMBL" id="TKR76419.1"/>
    </source>
</evidence>
<keyword evidence="3" id="KW-1185">Reference proteome</keyword>
<feature type="compositionally biased region" description="Low complexity" evidence="1">
    <location>
        <begin position="104"/>
        <end position="134"/>
    </location>
</feature>
<feature type="compositionally biased region" description="Polar residues" evidence="1">
    <location>
        <begin position="94"/>
        <end position="103"/>
    </location>
</feature>
<reference evidence="2 3" key="1">
    <citation type="journal article" date="2015" name="Genome Biol.">
        <title>Comparative genomics of Steinernema reveals deeply conserved gene regulatory networks.</title>
        <authorList>
            <person name="Dillman A.R."/>
            <person name="Macchietto M."/>
            <person name="Porter C.F."/>
            <person name="Rogers A."/>
            <person name="Williams B."/>
            <person name="Antoshechkin I."/>
            <person name="Lee M.M."/>
            <person name="Goodwin Z."/>
            <person name="Lu X."/>
            <person name="Lewis E.E."/>
            <person name="Goodrich-Blair H."/>
            <person name="Stock S.P."/>
            <person name="Adams B.J."/>
            <person name="Sternberg P.W."/>
            <person name="Mortazavi A."/>
        </authorList>
    </citation>
    <scope>NUCLEOTIDE SEQUENCE [LARGE SCALE GENOMIC DNA]</scope>
    <source>
        <strain evidence="2 3">ALL</strain>
    </source>
</reference>
<reference evidence="2 3" key="2">
    <citation type="journal article" date="2019" name="G3 (Bethesda)">
        <title>Hybrid Assembly of the Genome of the Entomopathogenic Nematode Steinernema carpocapsae Identifies the X-Chromosome.</title>
        <authorList>
            <person name="Serra L."/>
            <person name="Macchietto M."/>
            <person name="Macias-Munoz A."/>
            <person name="McGill C.J."/>
            <person name="Rodriguez I.M."/>
            <person name="Rodriguez B."/>
            <person name="Murad R."/>
            <person name="Mortazavi A."/>
        </authorList>
    </citation>
    <scope>NUCLEOTIDE SEQUENCE [LARGE SCALE GENOMIC DNA]</scope>
    <source>
        <strain evidence="2 3">ALL</strain>
    </source>
</reference>
<sequence>MTPPKPKSKSAERLRSPIRFVNPKIRLREPEVTKPKYGSPVNLVDPKIIVKTPKKRERVDVHPGDVGEMLNNLATQKTTQDPRKPNQRFELVPVNSSDKSSLRSIPSIPTTTLVTVTPKTSSPETKSTTPATTDTLDDPRFKAPCSTSLLKTTRSSRRTPTGEANATARWKSTA</sequence>
<evidence type="ECO:0000256" key="1">
    <source>
        <dbReference type="SAM" id="MobiDB-lite"/>
    </source>
</evidence>
<accession>A0A4U5N212</accession>
<protein>
    <submittedName>
        <fullName evidence="2">Uncharacterized protein</fullName>
    </submittedName>
</protein>
<feature type="region of interest" description="Disordered" evidence="1">
    <location>
        <begin position="94"/>
        <end position="174"/>
    </location>
</feature>
<evidence type="ECO:0000313" key="3">
    <source>
        <dbReference type="Proteomes" id="UP000298663"/>
    </source>
</evidence>
<proteinExistence type="predicted"/>
<dbReference type="EMBL" id="AZBU02000005">
    <property type="protein sequence ID" value="TKR76419.1"/>
    <property type="molecule type" value="Genomic_DNA"/>
</dbReference>
<dbReference type="Proteomes" id="UP000298663">
    <property type="component" value="Unassembled WGS sequence"/>
</dbReference>